<comment type="similarity">
    <text evidence="1">Belongs to the ABC transporter superfamily.</text>
</comment>
<dbReference type="Proteomes" id="UP000436989">
    <property type="component" value="Unassembled WGS sequence"/>
</dbReference>
<evidence type="ECO:0000313" key="7">
    <source>
        <dbReference type="Proteomes" id="UP000436989"/>
    </source>
</evidence>
<feature type="domain" description="ABC transporter" evidence="5">
    <location>
        <begin position="12"/>
        <end position="242"/>
    </location>
</feature>
<dbReference type="Gene3D" id="3.40.50.300">
    <property type="entry name" value="P-loop containing nucleotide triphosphate hydrolases"/>
    <property type="match status" value="1"/>
</dbReference>
<keyword evidence="2" id="KW-0813">Transport</keyword>
<dbReference type="EMBL" id="WOGU01000014">
    <property type="protein sequence ID" value="MUN64455.1"/>
    <property type="molecule type" value="Genomic_DNA"/>
</dbReference>
<keyword evidence="4 6" id="KW-0067">ATP-binding</keyword>
<dbReference type="PANTHER" id="PTHR43553:SF24">
    <property type="entry name" value="ENERGY-COUPLING FACTOR TRANSPORTER ATP-BINDING PROTEIN ECFA1"/>
    <property type="match status" value="1"/>
</dbReference>
<dbReference type="InterPro" id="IPR003439">
    <property type="entry name" value="ABC_transporter-like_ATP-bd"/>
</dbReference>
<dbReference type="GO" id="GO:0016887">
    <property type="term" value="F:ATP hydrolysis activity"/>
    <property type="evidence" value="ECO:0007669"/>
    <property type="project" value="InterPro"/>
</dbReference>
<comment type="caution">
    <text evidence="6">The sequence shown here is derived from an EMBL/GenBank/DDBJ whole genome shotgun (WGS) entry which is preliminary data.</text>
</comment>
<dbReference type="GO" id="GO:0043190">
    <property type="term" value="C:ATP-binding cassette (ABC) transporter complex"/>
    <property type="evidence" value="ECO:0007669"/>
    <property type="project" value="TreeGrafter"/>
</dbReference>
<protein>
    <submittedName>
        <fullName evidence="6">ATP-binding cassette domain-containing protein</fullName>
    </submittedName>
</protein>
<dbReference type="Pfam" id="PF00005">
    <property type="entry name" value="ABC_tran"/>
    <property type="match status" value="1"/>
</dbReference>
<keyword evidence="3" id="KW-0547">Nucleotide-binding</keyword>
<keyword evidence="7" id="KW-1185">Reference proteome</keyword>
<dbReference type="AlphaFoldDB" id="A0A6N8GU61"/>
<dbReference type="SMART" id="SM00382">
    <property type="entry name" value="AAA"/>
    <property type="match status" value="1"/>
</dbReference>
<dbReference type="PANTHER" id="PTHR43553">
    <property type="entry name" value="HEAVY METAL TRANSPORTER"/>
    <property type="match status" value="1"/>
</dbReference>
<reference evidence="6 7" key="1">
    <citation type="submission" date="2019-12" db="EMBL/GenBank/DDBJ databases">
        <authorList>
            <person name="Shi Y."/>
        </authorList>
    </citation>
    <scope>NUCLEOTIDE SEQUENCE [LARGE SCALE GENOMIC DNA]</scope>
    <source>
        <strain evidence="6 7">JCM 17929</strain>
    </source>
</reference>
<dbReference type="InterPro" id="IPR017871">
    <property type="entry name" value="ABC_transporter-like_CS"/>
</dbReference>
<name>A0A6N8GU61_9MICC</name>
<sequence length="247" mass="26452">MTRGRLPGAAALVCSEVTVTAPTASGELTLLRGLDVTLPERRVAVVGLNGSGKSTFLRLFNGLARPASGAVTVHGINVARDVRTARRHVGFVFTDPLSQLVMPTPVEDVELSLRGTGVPRARRRAAALALLERVGIAHRAEHSIYDLSGGERQLAAFAAVLAVEPEVLVLDEPTTLLDLRNRGRLIDMLDGLPHQLLISTHDLGLAATAPRVLVLHEGRLVADGRPEQVLPAYERWCADGFPQEDAP</sequence>
<dbReference type="InterPro" id="IPR050095">
    <property type="entry name" value="ECF_ABC_transporter_ATP-bd"/>
</dbReference>
<dbReference type="GO" id="GO:0005524">
    <property type="term" value="F:ATP binding"/>
    <property type="evidence" value="ECO:0007669"/>
    <property type="project" value="UniProtKB-KW"/>
</dbReference>
<dbReference type="InterPro" id="IPR015856">
    <property type="entry name" value="ABC_transpr_CbiO/EcfA_su"/>
</dbReference>
<dbReference type="InterPro" id="IPR003593">
    <property type="entry name" value="AAA+_ATPase"/>
</dbReference>
<dbReference type="InterPro" id="IPR027417">
    <property type="entry name" value="P-loop_NTPase"/>
</dbReference>
<gene>
    <name evidence="6" type="ORF">GMA12_15115</name>
</gene>
<dbReference type="SUPFAM" id="SSF52540">
    <property type="entry name" value="P-loop containing nucleoside triphosphate hydrolases"/>
    <property type="match status" value="1"/>
</dbReference>
<dbReference type="CDD" id="cd03225">
    <property type="entry name" value="ABC_cobalt_CbiO_domain1"/>
    <property type="match status" value="1"/>
</dbReference>
<proteinExistence type="inferred from homology"/>
<accession>A0A6N8GU61</accession>
<evidence type="ECO:0000256" key="2">
    <source>
        <dbReference type="ARBA" id="ARBA00022448"/>
    </source>
</evidence>
<evidence type="ECO:0000256" key="3">
    <source>
        <dbReference type="ARBA" id="ARBA00022741"/>
    </source>
</evidence>
<evidence type="ECO:0000256" key="4">
    <source>
        <dbReference type="ARBA" id="ARBA00022840"/>
    </source>
</evidence>
<dbReference type="PROSITE" id="PS50893">
    <property type="entry name" value="ABC_TRANSPORTER_2"/>
    <property type="match status" value="1"/>
</dbReference>
<evidence type="ECO:0000313" key="6">
    <source>
        <dbReference type="EMBL" id="MUN64455.1"/>
    </source>
</evidence>
<organism evidence="6 7">
    <name type="scientific">Kocuria sediminis</name>
    <dbReference type="NCBI Taxonomy" id="1038857"/>
    <lineage>
        <taxon>Bacteria</taxon>
        <taxon>Bacillati</taxon>
        <taxon>Actinomycetota</taxon>
        <taxon>Actinomycetes</taxon>
        <taxon>Micrococcales</taxon>
        <taxon>Micrococcaceae</taxon>
        <taxon>Kocuria</taxon>
    </lineage>
</organism>
<evidence type="ECO:0000256" key="1">
    <source>
        <dbReference type="ARBA" id="ARBA00005417"/>
    </source>
</evidence>
<evidence type="ECO:0000259" key="5">
    <source>
        <dbReference type="PROSITE" id="PS50893"/>
    </source>
</evidence>
<dbReference type="PROSITE" id="PS00211">
    <property type="entry name" value="ABC_TRANSPORTER_1"/>
    <property type="match status" value="1"/>
</dbReference>
<dbReference type="GO" id="GO:0042626">
    <property type="term" value="F:ATPase-coupled transmembrane transporter activity"/>
    <property type="evidence" value="ECO:0007669"/>
    <property type="project" value="TreeGrafter"/>
</dbReference>